<reference evidence="1" key="2">
    <citation type="submission" date="2025-09" db="UniProtKB">
        <authorList>
            <consortium name="EnsemblPlants"/>
        </authorList>
    </citation>
    <scope>IDENTIFICATION</scope>
</reference>
<sequence>MPVRRRAPQRLVARRQEAAVVKRYTEMGIAAALSRPWDYPTACSELAELLRHGYADLPKAAQALVAGDVLIAFRLLPDVQTGYALAAANGLLQAVEVSLPKQKKSQAVSEFKCSAIAHKRRAKVQEEPGPPHIPHDVLVHIFSFLDMRSLVAAGLVCWSWNSSANDNKLWKKNYSLFFGISNGSSNSTPLSSVQNGHGLVVQNSADPVFHDPELNWKEVFHNKHAEHINWSSASNRAICRQCRSILWLSNLTCAAPHHCPKNGKDEAKLMPLLPYAVSASVLWSILCLYDGEKFKFTANKCFMDFIFCLPLHCIRNCWFY</sequence>
<dbReference type="EnsemblPlants" id="AVESA.00010b.r2.1AG0040880.2">
    <property type="protein sequence ID" value="AVESA.00010b.r2.1AG0040880.2.CDS"/>
    <property type="gene ID" value="AVESA.00010b.r2.1AG0040880"/>
</dbReference>
<evidence type="ECO:0000313" key="2">
    <source>
        <dbReference type="Proteomes" id="UP001732700"/>
    </source>
</evidence>
<evidence type="ECO:0000313" key="1">
    <source>
        <dbReference type="EnsemblPlants" id="AVESA.00010b.r2.1AG0040880.2.CDS"/>
    </source>
</evidence>
<protein>
    <submittedName>
        <fullName evidence="1">Uncharacterized protein</fullName>
    </submittedName>
</protein>
<name>A0ACD5TEU8_AVESA</name>
<proteinExistence type="predicted"/>
<keyword evidence="2" id="KW-1185">Reference proteome</keyword>
<accession>A0ACD5TEU8</accession>
<dbReference type="Proteomes" id="UP001732700">
    <property type="component" value="Chromosome 1A"/>
</dbReference>
<organism evidence="1 2">
    <name type="scientific">Avena sativa</name>
    <name type="common">Oat</name>
    <dbReference type="NCBI Taxonomy" id="4498"/>
    <lineage>
        <taxon>Eukaryota</taxon>
        <taxon>Viridiplantae</taxon>
        <taxon>Streptophyta</taxon>
        <taxon>Embryophyta</taxon>
        <taxon>Tracheophyta</taxon>
        <taxon>Spermatophyta</taxon>
        <taxon>Magnoliopsida</taxon>
        <taxon>Liliopsida</taxon>
        <taxon>Poales</taxon>
        <taxon>Poaceae</taxon>
        <taxon>BOP clade</taxon>
        <taxon>Pooideae</taxon>
        <taxon>Poodae</taxon>
        <taxon>Poeae</taxon>
        <taxon>Poeae Chloroplast Group 1 (Aveneae type)</taxon>
        <taxon>Aveninae</taxon>
        <taxon>Avena</taxon>
    </lineage>
</organism>
<reference evidence="1" key="1">
    <citation type="submission" date="2021-05" db="EMBL/GenBank/DDBJ databases">
        <authorList>
            <person name="Scholz U."/>
            <person name="Mascher M."/>
            <person name="Fiebig A."/>
        </authorList>
    </citation>
    <scope>NUCLEOTIDE SEQUENCE [LARGE SCALE GENOMIC DNA]</scope>
</reference>